<dbReference type="AlphaFoldDB" id="A0A3B4DLR5"/>
<sequence length="225" mass="26495">MQHQTYQPVLPCINKYLQYKWDKSCYEMHRKRVQSAKATINTTPPLVYGHLLVKRKKQTLQEERLSTIQRENHMLLDKISHIMRTTGRIDCRNDYVKKSLCSDKRQRDLLQIVKENQQIFRRLSQCTPLYSVQLWQEQWLDTLNLMESIGRFPRLNSTQTSSGGSPQRQVALSKEKAAKKSKMSTQEDSLSMEKQALECERGEKKRQKESEDKSESEDDLTKVNE</sequence>
<protein>
    <submittedName>
        <fullName evidence="3">Uncharacterized protein</fullName>
    </submittedName>
</protein>
<dbReference type="InterPro" id="IPR029488">
    <property type="entry name" value="Hmw/CFAP97"/>
</dbReference>
<dbReference type="Ensembl" id="ENSPNAT00000011547.2">
    <property type="protein sequence ID" value="ENSPNAP00000023874.2"/>
    <property type="gene ID" value="ENSPNAG00000000940.2"/>
</dbReference>
<dbReference type="RefSeq" id="XP_017561989.1">
    <property type="nucleotide sequence ID" value="XM_017706500.2"/>
</dbReference>
<dbReference type="Pfam" id="PF13879">
    <property type="entry name" value="Hmw_CFAP97"/>
    <property type="match status" value="1"/>
</dbReference>
<dbReference type="PANTHER" id="PTHR33768">
    <property type="entry name" value="MIP11318P"/>
    <property type="match status" value="1"/>
</dbReference>
<evidence type="ECO:0000256" key="2">
    <source>
        <dbReference type="SAM" id="MobiDB-lite"/>
    </source>
</evidence>
<organism evidence="3 4">
    <name type="scientific">Pygocentrus nattereri</name>
    <name type="common">Red-bellied piranha</name>
    <dbReference type="NCBI Taxonomy" id="42514"/>
    <lineage>
        <taxon>Eukaryota</taxon>
        <taxon>Metazoa</taxon>
        <taxon>Chordata</taxon>
        <taxon>Craniata</taxon>
        <taxon>Vertebrata</taxon>
        <taxon>Euteleostomi</taxon>
        <taxon>Actinopterygii</taxon>
        <taxon>Neopterygii</taxon>
        <taxon>Teleostei</taxon>
        <taxon>Ostariophysi</taxon>
        <taxon>Characiformes</taxon>
        <taxon>Characoidei</taxon>
        <taxon>Pygocentrus</taxon>
    </lineage>
</organism>
<comment type="similarity">
    <text evidence="1">Belongs to the CFAP97 family.</text>
</comment>
<dbReference type="STRING" id="42514.ENSPNAP00000023874"/>
<reference evidence="3 4" key="1">
    <citation type="submission" date="2020-10" db="EMBL/GenBank/DDBJ databases">
        <title>Pygocentrus nattereri (red-bellied piranha) genome, fPygNat1, primary haplotype.</title>
        <authorList>
            <person name="Myers G."/>
            <person name="Meyer A."/>
            <person name="Karagic N."/>
            <person name="Pippel M."/>
            <person name="Winkler S."/>
            <person name="Tracey A."/>
            <person name="Wood J."/>
            <person name="Formenti G."/>
            <person name="Howe K."/>
            <person name="Fedrigo O."/>
            <person name="Jarvis E.D."/>
        </authorList>
    </citation>
    <scope>NUCLEOTIDE SEQUENCE [LARGE SCALE GENOMIC DNA]</scope>
</reference>
<evidence type="ECO:0000313" key="3">
    <source>
        <dbReference type="Ensembl" id="ENSPNAP00000023874.2"/>
    </source>
</evidence>
<feature type="compositionally biased region" description="Basic and acidic residues" evidence="2">
    <location>
        <begin position="195"/>
        <end position="225"/>
    </location>
</feature>
<dbReference type="CTD" id="101929355"/>
<dbReference type="Proteomes" id="UP001501920">
    <property type="component" value="Chromosome 6"/>
</dbReference>
<evidence type="ECO:0000313" key="4">
    <source>
        <dbReference type="Proteomes" id="UP001501920"/>
    </source>
</evidence>
<dbReference type="OMA" id="NQENCAI"/>
<evidence type="ECO:0000256" key="1">
    <source>
        <dbReference type="ARBA" id="ARBA00008315"/>
    </source>
</evidence>
<feature type="compositionally biased region" description="Polar residues" evidence="2">
    <location>
        <begin position="156"/>
        <end position="170"/>
    </location>
</feature>
<feature type="region of interest" description="Disordered" evidence="2">
    <location>
        <begin position="156"/>
        <end position="225"/>
    </location>
</feature>
<dbReference type="GeneID" id="108432567"/>
<dbReference type="GeneTree" id="ENSGT00940000164099"/>
<accession>A0A3B4DLR5</accession>
<dbReference type="PANTHER" id="PTHR33768:SF7">
    <property type="entry name" value="CFAP97 DOMAIN CONTAINING 2"/>
    <property type="match status" value="1"/>
</dbReference>
<name>A0A3B4DLR5_PYGNA</name>
<dbReference type="InterPro" id="IPR038792">
    <property type="entry name" value="CFAP97D1/2"/>
</dbReference>
<reference evidence="3" key="3">
    <citation type="submission" date="2025-09" db="UniProtKB">
        <authorList>
            <consortium name="Ensembl"/>
        </authorList>
    </citation>
    <scope>IDENTIFICATION</scope>
</reference>
<keyword evidence="4" id="KW-1185">Reference proteome</keyword>
<reference evidence="3" key="2">
    <citation type="submission" date="2025-08" db="UniProtKB">
        <authorList>
            <consortium name="Ensembl"/>
        </authorList>
    </citation>
    <scope>IDENTIFICATION</scope>
</reference>
<proteinExistence type="inferred from homology"/>